<feature type="transmembrane region" description="Helical" evidence="1">
    <location>
        <begin position="191"/>
        <end position="211"/>
    </location>
</feature>
<protein>
    <submittedName>
        <fullName evidence="4">DUF1648 domain-containing protein</fullName>
    </submittedName>
</protein>
<accession>A0AB39HNL6</accession>
<evidence type="ECO:0000256" key="1">
    <source>
        <dbReference type="SAM" id="Phobius"/>
    </source>
</evidence>
<feature type="transmembrane region" description="Helical" evidence="1">
    <location>
        <begin position="142"/>
        <end position="163"/>
    </location>
</feature>
<dbReference type="EMBL" id="CP162599">
    <property type="protein sequence ID" value="XDK31988.1"/>
    <property type="molecule type" value="Genomic_DNA"/>
</dbReference>
<keyword evidence="1" id="KW-1133">Transmembrane helix</keyword>
<proteinExistence type="predicted"/>
<dbReference type="InterPro" id="IPR012867">
    <property type="entry name" value="DUF1648"/>
</dbReference>
<dbReference type="PANTHER" id="PTHR37810">
    <property type="entry name" value="IMMUNITY PROTEIN SDPI"/>
    <property type="match status" value="1"/>
</dbReference>
<feature type="transmembrane region" description="Helical" evidence="1">
    <location>
        <begin position="84"/>
        <end position="105"/>
    </location>
</feature>
<organism evidence="4">
    <name type="scientific">Ornithinibacillus sp. 4-3</name>
    <dbReference type="NCBI Taxonomy" id="3231488"/>
    <lineage>
        <taxon>Bacteria</taxon>
        <taxon>Bacillati</taxon>
        <taxon>Bacillota</taxon>
        <taxon>Bacilli</taxon>
        <taxon>Bacillales</taxon>
        <taxon>Bacillaceae</taxon>
        <taxon>Ornithinibacillus</taxon>
    </lineage>
</organism>
<keyword evidence="1" id="KW-0472">Membrane</keyword>
<dbReference type="AlphaFoldDB" id="A0AB39HNL6"/>
<feature type="transmembrane region" description="Helical" evidence="1">
    <location>
        <begin position="239"/>
        <end position="261"/>
    </location>
</feature>
<dbReference type="Pfam" id="PF07853">
    <property type="entry name" value="DUF1648"/>
    <property type="match status" value="1"/>
</dbReference>
<dbReference type="PIRSF" id="PIRSF032908">
    <property type="entry name" value="UCP032908"/>
    <property type="match status" value="1"/>
</dbReference>
<feature type="transmembrane region" description="Helical" evidence="1">
    <location>
        <begin position="53"/>
        <end position="72"/>
    </location>
</feature>
<sequence>MDQIIWISILLFIPVFILLIGMPYWTRHTESFGVSIPSDVYMDEKLKRMRKKYASVMTVFSIVILLTFYFIVGNYPPNDEEVMGIVLSTTIIGFLIISFLIYLLFHKQMKQLKEQEKWNEQRQQKVVLQTNFYQQKLIHSNYWFLIAFALVAVTLFITFTQYARIPEQIPMQYNFSGEVTNWTEKSYRSVLIMPVTQIYMIILFMFINWMIGRSKQQLNAQNPDESIEQNIIFRRRWSIFLIASGIMLTVLLSVIQLSFIYTVLASYMTVISLMITGIMIIGAIILTITTGQGGSRVKNVRTSDGTVINRDDDHYWKLGQFYFNRKDPSLFLEKRFGVGWTINLANPLAWLILIGIIALAAGIPILLSR</sequence>
<evidence type="ECO:0000259" key="3">
    <source>
        <dbReference type="Pfam" id="PF19124"/>
    </source>
</evidence>
<evidence type="ECO:0000313" key="4">
    <source>
        <dbReference type="EMBL" id="XDK31988.1"/>
    </source>
</evidence>
<dbReference type="Pfam" id="PF19124">
    <property type="entry name" value="DUF5808"/>
    <property type="match status" value="1"/>
</dbReference>
<feature type="domain" description="DUF5808" evidence="3">
    <location>
        <begin position="325"/>
        <end position="350"/>
    </location>
</feature>
<gene>
    <name evidence="4" type="ORF">AB4Y30_13340</name>
</gene>
<evidence type="ECO:0000259" key="2">
    <source>
        <dbReference type="Pfam" id="PF07853"/>
    </source>
</evidence>
<dbReference type="GO" id="GO:0009636">
    <property type="term" value="P:response to toxic substance"/>
    <property type="evidence" value="ECO:0007669"/>
    <property type="project" value="TreeGrafter"/>
</dbReference>
<reference evidence="4" key="1">
    <citation type="submission" date="2024-07" db="EMBL/GenBank/DDBJ databases">
        <title>Halotolerant mesophilic bacterium Ornithinibacillus sp. 4-3, sp. nov., isolated from soil.</title>
        <authorList>
            <person name="Sidarenka A.V."/>
            <person name="Guliayeva D.E."/>
            <person name="Leanovich S.I."/>
            <person name="Hileuskaya K.S."/>
            <person name="Akhremchuk A.E."/>
            <person name="Sikolenko M.A."/>
            <person name="Valentovich L.N."/>
        </authorList>
    </citation>
    <scope>NUCLEOTIDE SEQUENCE</scope>
    <source>
        <strain evidence="4">4-3</strain>
    </source>
</reference>
<keyword evidence="1" id="KW-0812">Transmembrane</keyword>
<dbReference type="PANTHER" id="PTHR37810:SF9">
    <property type="entry name" value="MEMBRANE PROTEIN"/>
    <property type="match status" value="1"/>
</dbReference>
<feature type="domain" description="DUF1648" evidence="2">
    <location>
        <begin position="150"/>
        <end position="197"/>
    </location>
</feature>
<feature type="transmembrane region" description="Helical" evidence="1">
    <location>
        <begin position="6"/>
        <end position="25"/>
    </location>
</feature>
<dbReference type="RefSeq" id="WP_368652712.1">
    <property type="nucleotide sequence ID" value="NZ_CP162599.1"/>
</dbReference>
<dbReference type="InterPro" id="IPR043831">
    <property type="entry name" value="DUF5808"/>
</dbReference>
<name>A0AB39HNL6_9BACI</name>
<dbReference type="InterPro" id="IPR014574">
    <property type="entry name" value="UCP032908"/>
</dbReference>
<feature type="transmembrane region" description="Helical" evidence="1">
    <location>
        <begin position="267"/>
        <end position="288"/>
    </location>
</feature>
<feature type="transmembrane region" description="Helical" evidence="1">
    <location>
        <begin position="348"/>
        <end position="367"/>
    </location>
</feature>